<dbReference type="AlphaFoldDB" id="A0A2P7QWS2"/>
<dbReference type="RefSeq" id="WP_106731011.1">
    <property type="nucleotide sequence ID" value="NZ_PXYG01000010.1"/>
</dbReference>
<dbReference type="OrthoDB" id="9799145at2"/>
<evidence type="ECO:0000313" key="3">
    <source>
        <dbReference type="EMBL" id="PSJ42417.1"/>
    </source>
</evidence>
<dbReference type="GO" id="GO:0003824">
    <property type="term" value="F:catalytic activity"/>
    <property type="evidence" value="ECO:0007669"/>
    <property type="project" value="InterPro"/>
</dbReference>
<dbReference type="InterPro" id="IPR026026">
    <property type="entry name" value="HIT_Hint"/>
</dbReference>
<organism evidence="3 4">
    <name type="scientific">Zobellella endophytica</name>
    <dbReference type="NCBI Taxonomy" id="2116700"/>
    <lineage>
        <taxon>Bacteria</taxon>
        <taxon>Pseudomonadati</taxon>
        <taxon>Pseudomonadota</taxon>
        <taxon>Gammaproteobacteria</taxon>
        <taxon>Aeromonadales</taxon>
        <taxon>Aeromonadaceae</taxon>
        <taxon>Zobellella</taxon>
    </lineage>
</organism>
<dbReference type="SUPFAM" id="SSF54197">
    <property type="entry name" value="HIT-like"/>
    <property type="match status" value="1"/>
</dbReference>
<protein>
    <submittedName>
        <fullName evidence="3">HIT family protein</fullName>
    </submittedName>
</protein>
<evidence type="ECO:0000313" key="4">
    <source>
        <dbReference type="Proteomes" id="UP000240243"/>
    </source>
</evidence>
<dbReference type="EMBL" id="PXYG01000010">
    <property type="protein sequence ID" value="PSJ42417.1"/>
    <property type="molecule type" value="Genomic_DNA"/>
</dbReference>
<dbReference type="Gene3D" id="3.30.428.10">
    <property type="entry name" value="HIT-like"/>
    <property type="match status" value="1"/>
</dbReference>
<dbReference type="InterPro" id="IPR036265">
    <property type="entry name" value="HIT-like_sf"/>
</dbReference>
<accession>A0A2P7QWS2</accession>
<evidence type="ECO:0000259" key="2">
    <source>
        <dbReference type="PROSITE" id="PS51084"/>
    </source>
</evidence>
<proteinExistence type="predicted"/>
<comment type="caution">
    <text evidence="3">The sequence shown here is derived from an EMBL/GenBank/DDBJ whole genome shotgun (WGS) entry which is preliminary data.</text>
</comment>
<sequence>MSEFRLHPQLAADCLVLGELSLCRVLLAKDGRYPWLILVPRRDGIREIHRLSEEDQQQLMRESCALARLMETELAADKLNVAALGNMVPQLHLHHVARFIGDDAWPGPIWGKHPSLPYPDPQAEAERWQQRLADLEGFSSH</sequence>
<name>A0A2P7QWS2_9GAMM</name>
<reference evidence="3 4" key="1">
    <citation type="submission" date="2018-03" db="EMBL/GenBank/DDBJ databases">
        <title>The draft genome of Zobellella sp. 59N8.</title>
        <authorList>
            <person name="Liu L."/>
            <person name="Li L."/>
            <person name="Zhang X."/>
            <person name="Liang L."/>
            <person name="Wang T."/>
        </authorList>
    </citation>
    <scope>NUCLEOTIDE SEQUENCE [LARGE SCALE GENOMIC DNA]</scope>
    <source>
        <strain evidence="3 4">59N8</strain>
    </source>
</reference>
<comment type="caution">
    <text evidence="1">Lacks conserved residue(s) required for the propagation of feature annotation.</text>
</comment>
<dbReference type="PIRSF" id="PIRSF000714">
    <property type="entry name" value="HIT"/>
    <property type="match status" value="1"/>
</dbReference>
<dbReference type="Proteomes" id="UP000240243">
    <property type="component" value="Unassembled WGS sequence"/>
</dbReference>
<dbReference type="InterPro" id="IPR011146">
    <property type="entry name" value="HIT-like"/>
</dbReference>
<keyword evidence="4" id="KW-1185">Reference proteome</keyword>
<feature type="domain" description="HIT" evidence="2">
    <location>
        <begin position="3"/>
        <end position="105"/>
    </location>
</feature>
<dbReference type="Pfam" id="PF01230">
    <property type="entry name" value="HIT"/>
    <property type="match status" value="1"/>
</dbReference>
<evidence type="ECO:0000256" key="1">
    <source>
        <dbReference type="PROSITE-ProRule" id="PRU00464"/>
    </source>
</evidence>
<dbReference type="PROSITE" id="PS51084">
    <property type="entry name" value="HIT_2"/>
    <property type="match status" value="1"/>
</dbReference>
<gene>
    <name evidence="3" type="ORF">C7H85_17580</name>
</gene>